<dbReference type="PANTHER" id="PTHR39426:SF1">
    <property type="entry name" value="HOMOLOGY TO DEATH-ON-CURING PROTEIN OF PHAGE P1"/>
    <property type="match status" value="1"/>
</dbReference>
<sequence>MHYLSAADIIRINARLQQRFGTEPAIRDAVALDYIVQSAEQEVFGVKLYRSAVELGTYYLIKITKKHCFNDANKRTALISFVCFLMRNGYELRPDAQITLATEVVKIAAADRESDELWSEVKDHVAQAIEEVR</sequence>
<feature type="domain" description="Fido" evidence="1">
    <location>
        <begin position="4"/>
        <end position="127"/>
    </location>
</feature>
<dbReference type="EMBL" id="AZFJ01000032">
    <property type="protein sequence ID" value="KRL87070.1"/>
    <property type="molecule type" value="Genomic_DNA"/>
</dbReference>
<dbReference type="STRING" id="1423783.FC50_GL000042"/>
<organism evidence="2 3">
    <name type="scientific">Lacticaseibacillus pantheris DSM 15945 = JCM 12539 = NBRC 106106</name>
    <dbReference type="NCBI Taxonomy" id="1423783"/>
    <lineage>
        <taxon>Bacteria</taxon>
        <taxon>Bacillati</taxon>
        <taxon>Bacillota</taxon>
        <taxon>Bacilli</taxon>
        <taxon>Lactobacillales</taxon>
        <taxon>Lactobacillaceae</taxon>
        <taxon>Lacticaseibacillus</taxon>
    </lineage>
</organism>
<evidence type="ECO:0000259" key="1">
    <source>
        <dbReference type="PROSITE" id="PS51459"/>
    </source>
</evidence>
<evidence type="ECO:0000313" key="3">
    <source>
        <dbReference type="Proteomes" id="UP000051922"/>
    </source>
</evidence>
<dbReference type="InterPro" id="IPR003812">
    <property type="entry name" value="Fido"/>
</dbReference>
<comment type="caution">
    <text evidence="2">The sequence shown here is derived from an EMBL/GenBank/DDBJ whole genome shotgun (WGS) entry which is preliminary data.</text>
</comment>
<dbReference type="PATRIC" id="fig|1423783.4.peg.48"/>
<dbReference type="PROSITE" id="PS51459">
    <property type="entry name" value="FIDO"/>
    <property type="match status" value="1"/>
</dbReference>
<reference evidence="2 3" key="1">
    <citation type="journal article" date="2015" name="Genome Announc.">
        <title>Expanding the biotechnology potential of lactobacilli through comparative genomics of 213 strains and associated genera.</title>
        <authorList>
            <person name="Sun Z."/>
            <person name="Harris H.M."/>
            <person name="McCann A."/>
            <person name="Guo C."/>
            <person name="Argimon S."/>
            <person name="Zhang W."/>
            <person name="Yang X."/>
            <person name="Jeffery I.B."/>
            <person name="Cooney J.C."/>
            <person name="Kagawa T.F."/>
            <person name="Liu W."/>
            <person name="Song Y."/>
            <person name="Salvetti E."/>
            <person name="Wrobel A."/>
            <person name="Rasinkangas P."/>
            <person name="Parkhill J."/>
            <person name="Rea M.C."/>
            <person name="O'Sullivan O."/>
            <person name="Ritari J."/>
            <person name="Douillard F.P."/>
            <person name="Paul Ross R."/>
            <person name="Yang R."/>
            <person name="Briner A.E."/>
            <person name="Felis G.E."/>
            <person name="de Vos W.M."/>
            <person name="Barrangou R."/>
            <person name="Klaenhammer T.R."/>
            <person name="Caufield P.W."/>
            <person name="Cui Y."/>
            <person name="Zhang H."/>
            <person name="O'Toole P.W."/>
        </authorList>
    </citation>
    <scope>NUCLEOTIDE SEQUENCE [LARGE SCALE GENOMIC DNA]</scope>
    <source>
        <strain evidence="2 3">DSM 15945</strain>
    </source>
</reference>
<dbReference type="OrthoDB" id="9802752at2"/>
<dbReference type="Gene3D" id="1.20.120.1870">
    <property type="entry name" value="Fic/DOC protein, Fido domain"/>
    <property type="match status" value="1"/>
</dbReference>
<dbReference type="InterPro" id="IPR053737">
    <property type="entry name" value="Type_II_TA_Toxin"/>
</dbReference>
<keyword evidence="3" id="KW-1185">Reference proteome</keyword>
<protein>
    <recommendedName>
        <fullName evidence="1">Fido domain-containing protein</fullName>
    </recommendedName>
</protein>
<dbReference type="PANTHER" id="PTHR39426">
    <property type="entry name" value="HOMOLOGY TO DEATH-ON-CURING PROTEIN OF PHAGE P1"/>
    <property type="match status" value="1"/>
</dbReference>
<gene>
    <name evidence="2" type="ORF">FC50_GL000042</name>
</gene>
<name>A0A0R1U299_9LACO</name>
<dbReference type="InterPro" id="IPR006440">
    <property type="entry name" value="Doc"/>
</dbReference>
<dbReference type="GO" id="GO:0016301">
    <property type="term" value="F:kinase activity"/>
    <property type="evidence" value="ECO:0007669"/>
    <property type="project" value="InterPro"/>
</dbReference>
<proteinExistence type="predicted"/>
<dbReference type="NCBIfam" id="TIGR01550">
    <property type="entry name" value="DOC_P1"/>
    <property type="match status" value="1"/>
</dbReference>
<accession>A0A0R1U299</accession>
<evidence type="ECO:0000313" key="2">
    <source>
        <dbReference type="EMBL" id="KRL87070.1"/>
    </source>
</evidence>
<dbReference type="AlphaFoldDB" id="A0A0R1U299"/>
<dbReference type="Pfam" id="PF02661">
    <property type="entry name" value="Fic"/>
    <property type="match status" value="1"/>
</dbReference>
<dbReference type="Proteomes" id="UP000051922">
    <property type="component" value="Unassembled WGS sequence"/>
</dbReference>
<dbReference type="RefSeq" id="WP_054650733.1">
    <property type="nucleotide sequence ID" value="NZ_AZFJ01000032.1"/>
</dbReference>